<evidence type="ECO:0000313" key="4">
    <source>
        <dbReference type="EMBL" id="KAH9823763.1"/>
    </source>
</evidence>
<feature type="compositionally biased region" description="Basic and acidic residues" evidence="1">
    <location>
        <begin position="1183"/>
        <end position="1193"/>
    </location>
</feature>
<organism evidence="4 5">
    <name type="scientific">Teratosphaeria destructans</name>
    <dbReference type="NCBI Taxonomy" id="418781"/>
    <lineage>
        <taxon>Eukaryota</taxon>
        <taxon>Fungi</taxon>
        <taxon>Dikarya</taxon>
        <taxon>Ascomycota</taxon>
        <taxon>Pezizomycotina</taxon>
        <taxon>Dothideomycetes</taxon>
        <taxon>Dothideomycetidae</taxon>
        <taxon>Mycosphaerellales</taxon>
        <taxon>Teratosphaeriaceae</taxon>
        <taxon>Teratosphaeria</taxon>
    </lineage>
</organism>
<reference evidence="4 5" key="1">
    <citation type="journal article" date="2018" name="IMA Fungus">
        <title>IMA Genome-F 10: Nine draft genome sequences of Claviceps purpurea s.lat., including C. arundinis, C. humidiphila, and C. cf. spartinae, pseudomolecules for the pitch canker pathogen Fusarium circinatum, draft genome of Davidsoniella eucalypti, Grosmannia galeiformis, Quambalaria eucalypti, and Teratosphaeria destructans.</title>
        <authorList>
            <person name="Wingfield B.D."/>
            <person name="Liu M."/>
            <person name="Nguyen H.D."/>
            <person name="Lane F.A."/>
            <person name="Morgan S.W."/>
            <person name="De Vos L."/>
            <person name="Wilken P.M."/>
            <person name="Duong T.A."/>
            <person name="Aylward J."/>
            <person name="Coetzee M.P."/>
            <person name="Dadej K."/>
            <person name="De Beer Z.W."/>
            <person name="Findlay W."/>
            <person name="Havenga M."/>
            <person name="Kolarik M."/>
            <person name="Menzies J.G."/>
            <person name="Naidoo K."/>
            <person name="Pochopski O."/>
            <person name="Shoukouhi P."/>
            <person name="Santana Q.C."/>
            <person name="Seifert K.A."/>
            <person name="Soal N."/>
            <person name="Steenkamp E.T."/>
            <person name="Tatham C.T."/>
            <person name="van der Nest M.A."/>
            <person name="Wingfield M.J."/>
        </authorList>
    </citation>
    <scope>NUCLEOTIDE SEQUENCE [LARGE SCALE GENOMIC DNA]</scope>
    <source>
        <strain evidence="4">CMW44962</strain>
    </source>
</reference>
<reference evidence="4 5" key="2">
    <citation type="journal article" date="2021" name="Curr. Genet.">
        <title>Genetic response to nitrogen starvation in the aggressive Eucalyptus foliar pathogen Teratosphaeria destructans.</title>
        <authorList>
            <person name="Havenga M."/>
            <person name="Wingfield B.D."/>
            <person name="Wingfield M.J."/>
            <person name="Dreyer L.L."/>
            <person name="Roets F."/>
            <person name="Aylward J."/>
        </authorList>
    </citation>
    <scope>NUCLEOTIDE SEQUENCE [LARGE SCALE GENOMIC DNA]</scope>
    <source>
        <strain evidence="4">CMW44962</strain>
    </source>
</reference>
<gene>
    <name evidence="4" type="ORF">Tdes44962_MAKER04507</name>
</gene>
<evidence type="ECO:0000313" key="5">
    <source>
        <dbReference type="Proteomes" id="UP001138500"/>
    </source>
</evidence>
<dbReference type="InterPro" id="IPR036116">
    <property type="entry name" value="FN3_sf"/>
</dbReference>
<feature type="compositionally biased region" description="Polar residues" evidence="1">
    <location>
        <begin position="692"/>
        <end position="711"/>
    </location>
</feature>
<dbReference type="CDD" id="cd00063">
    <property type="entry name" value="FN3"/>
    <property type="match status" value="1"/>
</dbReference>
<keyword evidence="2" id="KW-0472">Membrane</keyword>
<keyword evidence="2" id="KW-0812">Transmembrane</keyword>
<feature type="region of interest" description="Disordered" evidence="1">
    <location>
        <begin position="344"/>
        <end position="364"/>
    </location>
</feature>
<feature type="compositionally biased region" description="Low complexity" evidence="1">
    <location>
        <begin position="1006"/>
        <end position="1020"/>
    </location>
</feature>
<sequence>MTVDDAPPTAHLSPFPQVLVDTMASTAPDLLKALPDNVWASRAMLALQTFAVPASFWFKPICVFIACFWLVYRAYQVLNKPLEELAGLLGFDIPLVPRIDLASIKADGAIIHWSLPQGERLRGKSKLKFDIHLNGTVIESVPSSESAVTITGLQPSSFYVVRVALVNEQEFAGRSEPVRFRTKAASSNDFFVVGADGHETDHEGEKEVLPRVRLYRGLKDISPASPEAPPMTRELSSGGLATRRSIGGRRSNPAIQAIDARHEPQQEEADPADGMETLQQLTEKLDVIRRETDEAERLAKDEEEEEARLKDELAKERDELKAEVMEKEKASRNLKREVNILERQNTAAQNERSKQERILSQKRQEREKLREDVARWEREALELRDAVTRTQQDKTKHLEQMVLEKEKLQAKQAEETVQAKTVEDAIKEKTIEIRKLERSFKDATPDQDQQAESNMVQQLQHDFEETQQWNGHIAQLRQQYGMVAQKLEDAKRFHMEQTRYLESVRAQRRREEELAEQQRQRERGAQRIQSPNSVTERVGHALPRRGDSQRSRRATSSDSPQMANFAMPATTGPFSNVTVTASPWHDAPFLNATNGMTIFHHGAPTSGLTISEEDKEKLTGGALMSPGAGAELLPADLFSGEIDAAQRVVEQQQEQTLVLPGLGALPGLGGMPGPSHPPVENQYPGTGPASPASDTSRNPSVFASPQASQPNLYIGSPENLMDADRRSVRSNRSGKVNSGTGTQPTGSRFSSMFGIKPRAKTTVNAEMEGPALGKAQSRSMPRQEQIISGLDATSMNRKRNSSVSGGVGPDALSSDGNSDAFAEIGQGGSGGPARKAFGMRSLFGKESNGWPTSFTGFGRRPGSPRPGSTHSNELPRPSFDSSRWGVDTWPSQDASAGARSSPLSFGPVPASAWPAAGGQGSRWAGSRHPSRRPSVQYGASGPPEDILEDEDSDFLPDTESQLAPIGTKPEPGSIAERKAEAATPKLNPAAKDFKSFFGIKSRDKNAATASAATTPQASGSQVGTPGFKYDFDDESPPLSRKSRSDARSMTTTESSIAESGRNSTEYLARTPSHTAFSDTPSGSAPSPLIGSTGKESFMAKITRKSSSGKFGLPSFKREKTRMEAPASATSGSPQIPPPTPSEADEEETGTGGDMGASASSLKEKENGRGSVRSWSNVLKRNSKAKEKEKKGDKASSVSGQSFASETDGTGAEVEGLGIGEVEE</sequence>
<keyword evidence="5" id="KW-1185">Reference proteome</keyword>
<feature type="compositionally biased region" description="Polar residues" evidence="1">
    <location>
        <begin position="776"/>
        <end position="795"/>
    </location>
</feature>
<keyword evidence="2" id="KW-1133">Transmembrane helix</keyword>
<dbReference type="PANTHER" id="PTHR23159">
    <property type="entry name" value="CENTROSOMAL PROTEIN 2"/>
    <property type="match status" value="1"/>
</dbReference>
<name>A0A9W7SMG1_9PEZI</name>
<feature type="region of interest" description="Disordered" evidence="1">
    <location>
        <begin position="1004"/>
        <end position="1223"/>
    </location>
</feature>
<evidence type="ECO:0000256" key="1">
    <source>
        <dbReference type="SAM" id="MobiDB-lite"/>
    </source>
</evidence>
<feature type="compositionally biased region" description="Polar residues" evidence="1">
    <location>
        <begin position="730"/>
        <end position="750"/>
    </location>
</feature>
<feature type="transmembrane region" description="Helical" evidence="2">
    <location>
        <begin position="50"/>
        <end position="72"/>
    </location>
</feature>
<dbReference type="InterPro" id="IPR003961">
    <property type="entry name" value="FN3_dom"/>
</dbReference>
<dbReference type="InterPro" id="IPR013783">
    <property type="entry name" value="Ig-like_fold"/>
</dbReference>
<feature type="compositionally biased region" description="Acidic residues" evidence="1">
    <location>
        <begin position="945"/>
        <end position="956"/>
    </location>
</feature>
<feature type="compositionally biased region" description="Polar residues" evidence="1">
    <location>
        <begin position="1197"/>
        <end position="1207"/>
    </location>
</feature>
<feature type="compositionally biased region" description="Basic and acidic residues" evidence="1">
    <location>
        <begin position="351"/>
        <end position="364"/>
    </location>
</feature>
<dbReference type="AlphaFoldDB" id="A0A9W7SMG1"/>
<feature type="region of interest" description="Disordered" evidence="1">
    <location>
        <begin position="848"/>
        <end position="986"/>
    </location>
</feature>
<dbReference type="PANTHER" id="PTHR23159:SF31">
    <property type="entry name" value="CENTROSOME-ASSOCIATED PROTEIN CEP250 ISOFORM X1"/>
    <property type="match status" value="1"/>
</dbReference>
<feature type="compositionally biased region" description="Low complexity" evidence="1">
    <location>
        <begin position="858"/>
        <end position="868"/>
    </location>
</feature>
<feature type="region of interest" description="Disordered" evidence="1">
    <location>
        <begin position="665"/>
        <end position="836"/>
    </location>
</feature>
<dbReference type="EMBL" id="RIBY02002167">
    <property type="protein sequence ID" value="KAH9823763.1"/>
    <property type="molecule type" value="Genomic_DNA"/>
</dbReference>
<dbReference type="Proteomes" id="UP001138500">
    <property type="component" value="Unassembled WGS sequence"/>
</dbReference>
<dbReference type="PROSITE" id="PS50853">
    <property type="entry name" value="FN3"/>
    <property type="match status" value="1"/>
</dbReference>
<feature type="compositionally biased region" description="Polar residues" evidence="1">
    <location>
        <begin position="1047"/>
        <end position="1084"/>
    </location>
</feature>
<dbReference type="OrthoDB" id="5572782at2759"/>
<protein>
    <submittedName>
        <fullName evidence="4">Fibronectin type 3 domain</fullName>
    </submittedName>
</protein>
<accession>A0A9W7SMG1</accession>
<feature type="region of interest" description="Disordered" evidence="1">
    <location>
        <begin position="511"/>
        <end position="569"/>
    </location>
</feature>
<evidence type="ECO:0000256" key="2">
    <source>
        <dbReference type="SAM" id="Phobius"/>
    </source>
</evidence>
<proteinExistence type="predicted"/>
<feature type="region of interest" description="Disordered" evidence="1">
    <location>
        <begin position="220"/>
        <end position="250"/>
    </location>
</feature>
<dbReference type="SUPFAM" id="SSF49265">
    <property type="entry name" value="Fibronectin type III"/>
    <property type="match status" value="1"/>
</dbReference>
<comment type="caution">
    <text evidence="4">The sequence shown here is derived from an EMBL/GenBank/DDBJ whole genome shotgun (WGS) entry which is preliminary data.</text>
</comment>
<feature type="domain" description="Fibronectin type-III" evidence="3">
    <location>
        <begin position="93"/>
        <end position="185"/>
    </location>
</feature>
<dbReference type="Pfam" id="PF00041">
    <property type="entry name" value="fn3"/>
    <property type="match status" value="1"/>
</dbReference>
<evidence type="ECO:0000259" key="3">
    <source>
        <dbReference type="PROSITE" id="PS50853"/>
    </source>
</evidence>
<feature type="compositionally biased region" description="Basic and acidic residues" evidence="1">
    <location>
        <begin position="511"/>
        <end position="525"/>
    </location>
</feature>
<dbReference type="Gene3D" id="2.60.40.10">
    <property type="entry name" value="Immunoglobulins"/>
    <property type="match status" value="1"/>
</dbReference>